<name>A0A345HYT3_9ACTN</name>
<proteinExistence type="predicted"/>
<dbReference type="InterPro" id="IPR037171">
    <property type="entry name" value="NagB/RpiA_transferase-like"/>
</dbReference>
<dbReference type="PANTHER" id="PTHR30363">
    <property type="entry name" value="HTH-TYPE TRANSCRIPTIONAL REGULATOR SRLR-RELATED"/>
    <property type="match status" value="1"/>
</dbReference>
<keyword evidence="6" id="KW-1185">Reference proteome</keyword>
<evidence type="ECO:0000313" key="6">
    <source>
        <dbReference type="Proteomes" id="UP000253868"/>
    </source>
</evidence>
<dbReference type="AlphaFoldDB" id="A0A345HYT3"/>
<dbReference type="OrthoDB" id="7688673at2"/>
<reference evidence="6" key="1">
    <citation type="submission" date="2018-07" db="EMBL/GenBank/DDBJ databases">
        <authorList>
            <person name="Zhao J."/>
        </authorList>
    </citation>
    <scope>NUCLEOTIDE SEQUENCE [LARGE SCALE GENOMIC DNA]</scope>
    <source>
        <strain evidence="6">GSSD-12</strain>
    </source>
</reference>
<dbReference type="Pfam" id="PF08220">
    <property type="entry name" value="HTH_DeoR"/>
    <property type="match status" value="1"/>
</dbReference>
<dbReference type="SUPFAM" id="SSF46785">
    <property type="entry name" value="Winged helix' DNA-binding domain"/>
    <property type="match status" value="1"/>
</dbReference>
<dbReference type="InterPro" id="IPR001034">
    <property type="entry name" value="DeoR_HTH"/>
</dbReference>
<dbReference type="Proteomes" id="UP000253868">
    <property type="component" value="Chromosome"/>
</dbReference>
<organism evidence="5 6">
    <name type="scientific">Streptomyces paludis</name>
    <dbReference type="NCBI Taxonomy" id="2282738"/>
    <lineage>
        <taxon>Bacteria</taxon>
        <taxon>Bacillati</taxon>
        <taxon>Actinomycetota</taxon>
        <taxon>Actinomycetes</taxon>
        <taxon>Kitasatosporales</taxon>
        <taxon>Streptomycetaceae</taxon>
        <taxon>Streptomyces</taxon>
    </lineage>
</organism>
<dbReference type="PROSITE" id="PS00894">
    <property type="entry name" value="HTH_DEOR_1"/>
    <property type="match status" value="1"/>
</dbReference>
<accession>A0A345HYT3</accession>
<dbReference type="GO" id="GO:0003677">
    <property type="term" value="F:DNA binding"/>
    <property type="evidence" value="ECO:0007669"/>
    <property type="project" value="UniProtKB-KW"/>
</dbReference>
<dbReference type="Pfam" id="PF00455">
    <property type="entry name" value="DeoRC"/>
    <property type="match status" value="1"/>
</dbReference>
<protein>
    <submittedName>
        <fullName evidence="5">DeoR/GlpR transcriptional regulator</fullName>
    </submittedName>
</protein>
<dbReference type="PANTHER" id="PTHR30363:SF44">
    <property type="entry name" value="AGA OPERON TRANSCRIPTIONAL REPRESSOR-RELATED"/>
    <property type="match status" value="1"/>
</dbReference>
<keyword evidence="1" id="KW-0805">Transcription regulation</keyword>
<evidence type="ECO:0000256" key="3">
    <source>
        <dbReference type="ARBA" id="ARBA00023163"/>
    </source>
</evidence>
<dbReference type="InterPro" id="IPR014036">
    <property type="entry name" value="DeoR-like_C"/>
</dbReference>
<evidence type="ECO:0000256" key="2">
    <source>
        <dbReference type="ARBA" id="ARBA00023125"/>
    </source>
</evidence>
<dbReference type="SMART" id="SM01134">
    <property type="entry name" value="DeoRC"/>
    <property type="match status" value="1"/>
</dbReference>
<gene>
    <name evidence="5" type="ORF">DVK44_33645</name>
</gene>
<feature type="domain" description="HTH deoR-type" evidence="4">
    <location>
        <begin position="5"/>
        <end position="60"/>
    </location>
</feature>
<dbReference type="RefSeq" id="WP_114664398.1">
    <property type="nucleotide sequence ID" value="NZ_CP031194.1"/>
</dbReference>
<sequence>MGTRRDERLQRILELLEERGKVETATLAQELGVTELTVRRDIDHLSGQGIARRVYGGLELNAGRSFEPPFSMRLRKNVDRKKAMARAAVDLVRRGDNIAIDFGTKAYFVALEMRERHLQALVGVSSVQVMEVLGQDSDIHVLIPGGELRPRELSFYGSTTERFFREHRWDTAIVSVAGVSVDPDLVSDYNEADAQLKAAMISSADQVVLLAEERHLGAVSFSPVGSLSRITTIVTDAPRGNPVVESLVSRGMTVVHAEHTTD</sequence>
<dbReference type="InterPro" id="IPR036390">
    <property type="entry name" value="WH_DNA-bd_sf"/>
</dbReference>
<dbReference type="PROSITE" id="PS51000">
    <property type="entry name" value="HTH_DEOR_2"/>
    <property type="match status" value="1"/>
</dbReference>
<dbReference type="EMBL" id="CP031194">
    <property type="protein sequence ID" value="AXG81857.1"/>
    <property type="molecule type" value="Genomic_DNA"/>
</dbReference>
<evidence type="ECO:0000313" key="5">
    <source>
        <dbReference type="EMBL" id="AXG81857.1"/>
    </source>
</evidence>
<dbReference type="Gene3D" id="1.10.10.10">
    <property type="entry name" value="Winged helix-like DNA-binding domain superfamily/Winged helix DNA-binding domain"/>
    <property type="match status" value="1"/>
</dbReference>
<dbReference type="InterPro" id="IPR036388">
    <property type="entry name" value="WH-like_DNA-bd_sf"/>
</dbReference>
<dbReference type="GO" id="GO:0003700">
    <property type="term" value="F:DNA-binding transcription factor activity"/>
    <property type="evidence" value="ECO:0007669"/>
    <property type="project" value="InterPro"/>
</dbReference>
<evidence type="ECO:0000256" key="1">
    <source>
        <dbReference type="ARBA" id="ARBA00023015"/>
    </source>
</evidence>
<keyword evidence="2" id="KW-0238">DNA-binding</keyword>
<dbReference type="InterPro" id="IPR018356">
    <property type="entry name" value="Tscrpt_reg_HTH_DeoR_CS"/>
</dbReference>
<evidence type="ECO:0000259" key="4">
    <source>
        <dbReference type="PROSITE" id="PS51000"/>
    </source>
</evidence>
<dbReference type="PRINTS" id="PR00037">
    <property type="entry name" value="HTHLACR"/>
</dbReference>
<dbReference type="KEGG" id="spad:DVK44_33645"/>
<dbReference type="SMART" id="SM00420">
    <property type="entry name" value="HTH_DEOR"/>
    <property type="match status" value="1"/>
</dbReference>
<dbReference type="Gene3D" id="3.40.50.1360">
    <property type="match status" value="1"/>
</dbReference>
<dbReference type="InterPro" id="IPR050313">
    <property type="entry name" value="Carb_Metab_HTH_regulators"/>
</dbReference>
<dbReference type="SUPFAM" id="SSF100950">
    <property type="entry name" value="NagB/RpiA/CoA transferase-like"/>
    <property type="match status" value="1"/>
</dbReference>
<keyword evidence="3" id="KW-0804">Transcription</keyword>